<evidence type="ECO:0000256" key="3">
    <source>
        <dbReference type="ARBA" id="ARBA00022884"/>
    </source>
</evidence>
<name>A0A1U9K657_9BACL</name>
<evidence type="ECO:0000256" key="1">
    <source>
        <dbReference type="ARBA" id="ARBA00000073"/>
    </source>
</evidence>
<dbReference type="EMBL" id="CP019699">
    <property type="protein sequence ID" value="AQS55535.1"/>
    <property type="molecule type" value="Genomic_DNA"/>
</dbReference>
<dbReference type="OrthoDB" id="9773999at2"/>
<gene>
    <name evidence="9" type="ORF">B0W44_06780</name>
</gene>
<evidence type="ECO:0000256" key="5">
    <source>
        <dbReference type="PIRSR" id="PIRSR606225-1"/>
    </source>
</evidence>
<dbReference type="Proteomes" id="UP000188603">
    <property type="component" value="Chromosome"/>
</dbReference>
<keyword evidence="10" id="KW-1185">Reference proteome</keyword>
<dbReference type="KEGG" id="ntr:B0W44_06780"/>
<feature type="domain" description="RNA-binding S4" evidence="8">
    <location>
        <begin position="21"/>
        <end position="84"/>
    </location>
</feature>
<dbReference type="Gene3D" id="3.10.290.10">
    <property type="entry name" value="RNA-binding S4 domain"/>
    <property type="match status" value="1"/>
</dbReference>
<dbReference type="Pfam" id="PF00849">
    <property type="entry name" value="PseudoU_synth_2"/>
    <property type="match status" value="1"/>
</dbReference>
<evidence type="ECO:0000256" key="7">
    <source>
        <dbReference type="RuleBase" id="RU362028"/>
    </source>
</evidence>
<dbReference type="GO" id="GO:0120159">
    <property type="term" value="F:rRNA pseudouridine synthase activity"/>
    <property type="evidence" value="ECO:0007669"/>
    <property type="project" value="UniProtKB-ARBA"/>
</dbReference>
<evidence type="ECO:0000313" key="9">
    <source>
        <dbReference type="EMBL" id="AQS55535.1"/>
    </source>
</evidence>
<dbReference type="PANTHER" id="PTHR21600">
    <property type="entry name" value="MITOCHONDRIAL RNA PSEUDOURIDINE SYNTHASE"/>
    <property type="match status" value="1"/>
</dbReference>
<dbReference type="NCBIfam" id="TIGR00005">
    <property type="entry name" value="rluA_subfam"/>
    <property type="match status" value="1"/>
</dbReference>
<evidence type="ECO:0000313" key="10">
    <source>
        <dbReference type="Proteomes" id="UP000188603"/>
    </source>
</evidence>
<dbReference type="RefSeq" id="WP_077719399.1">
    <property type="nucleotide sequence ID" value="NZ_CP019699.1"/>
</dbReference>
<dbReference type="PROSITE" id="PS50889">
    <property type="entry name" value="S4"/>
    <property type="match status" value="1"/>
</dbReference>
<evidence type="ECO:0000256" key="6">
    <source>
        <dbReference type="PROSITE-ProRule" id="PRU00182"/>
    </source>
</evidence>
<dbReference type="InterPro" id="IPR050188">
    <property type="entry name" value="RluA_PseudoU_synthase"/>
</dbReference>
<dbReference type="Pfam" id="PF01479">
    <property type="entry name" value="S4"/>
    <property type="match status" value="1"/>
</dbReference>
<protein>
    <recommendedName>
        <fullName evidence="7">Pseudouridine synthase</fullName>
        <ecNumber evidence="7">5.4.99.-</ecNumber>
    </recommendedName>
</protein>
<reference evidence="9 10" key="1">
    <citation type="journal article" date="2015" name="Int. J. Syst. Evol. Microbiol.">
        <title>Novibacillus thermophilus gen. nov., sp. nov., a Gram-staining-negative and moderately thermophilic member of the family Thermoactinomycetaceae.</title>
        <authorList>
            <person name="Yang G."/>
            <person name="Chen J."/>
            <person name="Zhou S."/>
        </authorList>
    </citation>
    <scope>NUCLEOTIDE SEQUENCE [LARGE SCALE GENOMIC DNA]</scope>
    <source>
        <strain evidence="9 10">SG-1</strain>
    </source>
</reference>
<dbReference type="CDD" id="cd00165">
    <property type="entry name" value="S4"/>
    <property type="match status" value="1"/>
</dbReference>
<dbReference type="CDD" id="cd02869">
    <property type="entry name" value="PseudoU_synth_RluA_like"/>
    <property type="match status" value="1"/>
</dbReference>
<dbReference type="InterPro" id="IPR002942">
    <property type="entry name" value="S4_RNA-bd"/>
</dbReference>
<dbReference type="InterPro" id="IPR006145">
    <property type="entry name" value="PsdUridine_synth_RsuA/RluA"/>
</dbReference>
<dbReference type="STRING" id="1471761.B0W44_06780"/>
<dbReference type="PROSITE" id="PS01129">
    <property type="entry name" value="PSI_RLU"/>
    <property type="match status" value="1"/>
</dbReference>
<dbReference type="FunFam" id="3.30.2350.10:FF:000006">
    <property type="entry name" value="Pseudouridine synthase"/>
    <property type="match status" value="1"/>
</dbReference>
<dbReference type="SMART" id="SM00363">
    <property type="entry name" value="S4"/>
    <property type="match status" value="1"/>
</dbReference>
<dbReference type="InterPro" id="IPR020103">
    <property type="entry name" value="PsdUridine_synth_cat_dom_sf"/>
</dbReference>
<comment type="function">
    <text evidence="7">Responsible for synthesis of pseudouridine from uracil.</text>
</comment>
<dbReference type="GO" id="GO:0003723">
    <property type="term" value="F:RNA binding"/>
    <property type="evidence" value="ECO:0007669"/>
    <property type="project" value="UniProtKB-KW"/>
</dbReference>
<dbReference type="GO" id="GO:0000455">
    <property type="term" value="P:enzyme-directed rRNA pseudouridine synthesis"/>
    <property type="evidence" value="ECO:0007669"/>
    <property type="project" value="TreeGrafter"/>
</dbReference>
<comment type="similarity">
    <text evidence="2 7">Belongs to the pseudouridine synthase RluA family.</text>
</comment>
<dbReference type="SUPFAM" id="SSF55174">
    <property type="entry name" value="Alpha-L RNA-binding motif"/>
    <property type="match status" value="1"/>
</dbReference>
<organism evidence="9 10">
    <name type="scientific">Novibacillus thermophilus</name>
    <dbReference type="NCBI Taxonomy" id="1471761"/>
    <lineage>
        <taxon>Bacteria</taxon>
        <taxon>Bacillati</taxon>
        <taxon>Bacillota</taxon>
        <taxon>Bacilli</taxon>
        <taxon>Bacillales</taxon>
        <taxon>Thermoactinomycetaceae</taxon>
        <taxon>Novibacillus</taxon>
    </lineage>
</organism>
<evidence type="ECO:0000259" key="8">
    <source>
        <dbReference type="SMART" id="SM00363"/>
    </source>
</evidence>
<evidence type="ECO:0000256" key="2">
    <source>
        <dbReference type="ARBA" id="ARBA00010876"/>
    </source>
</evidence>
<dbReference type="AlphaFoldDB" id="A0A1U9K657"/>
<comment type="catalytic activity">
    <reaction evidence="1 7">
        <text>a uridine in RNA = a pseudouridine in RNA</text>
        <dbReference type="Rhea" id="RHEA:48348"/>
        <dbReference type="Rhea" id="RHEA-COMP:12068"/>
        <dbReference type="Rhea" id="RHEA-COMP:12069"/>
        <dbReference type="ChEBI" id="CHEBI:65314"/>
        <dbReference type="ChEBI" id="CHEBI:65315"/>
    </reaction>
</comment>
<keyword evidence="4 7" id="KW-0413">Isomerase</keyword>
<dbReference type="InterPro" id="IPR036986">
    <property type="entry name" value="S4_RNA-bd_sf"/>
</dbReference>
<proteinExistence type="inferred from homology"/>
<dbReference type="InterPro" id="IPR006224">
    <property type="entry name" value="PsdUridine_synth_RluA-like_CS"/>
</dbReference>
<dbReference type="PANTHER" id="PTHR21600:SF44">
    <property type="entry name" value="RIBOSOMAL LARGE SUBUNIT PSEUDOURIDINE SYNTHASE D"/>
    <property type="match status" value="1"/>
</dbReference>
<feature type="active site" evidence="5">
    <location>
        <position position="143"/>
    </location>
</feature>
<accession>A0A1U9K657</accession>
<evidence type="ECO:0000256" key="4">
    <source>
        <dbReference type="ARBA" id="ARBA00023235"/>
    </source>
</evidence>
<keyword evidence="3 6" id="KW-0694">RNA-binding</keyword>
<sequence length="312" mass="34799">MSVSEREKSYEWQVEDARAGQRVDKFVTAQGEWSRSLVQSWIAEKRVTVNARAVKANYRLQRGDRVALRVPPPEHLAVTPEEIPLDIVYEDADIVVVNKPRGMVVHPAPGHHTGTLVHALLAHCGNLSTINGVYRPGIVHRIDKDTSGLLVAAKNDSAHASLASQLSAHTVERSYTAIVHGDMGHERGTVDAPIGRNPNQRQEMAVVRKNGKRAVTHFVVREKFKGYTLVDCRLETGRTHQIRVHMAFIGHPLVGDPKYGPKKNRFSIQGQALHARTLGFTHPRTGEEMTFEAPLPQDMVDILNRLRRESGL</sequence>
<dbReference type="EC" id="5.4.99.-" evidence="7"/>
<dbReference type="Gene3D" id="3.30.2350.10">
    <property type="entry name" value="Pseudouridine synthase"/>
    <property type="match status" value="1"/>
</dbReference>
<dbReference type="InterPro" id="IPR006225">
    <property type="entry name" value="PsdUridine_synth_RluC/D"/>
</dbReference>
<dbReference type="SUPFAM" id="SSF55120">
    <property type="entry name" value="Pseudouridine synthase"/>
    <property type="match status" value="1"/>
</dbReference>